<evidence type="ECO:0000259" key="4">
    <source>
        <dbReference type="Pfam" id="PF02913"/>
    </source>
</evidence>
<comment type="caution">
    <text evidence="5">The sequence shown here is derived from an EMBL/GenBank/DDBJ whole genome shotgun (WGS) entry which is preliminary data.</text>
</comment>
<keyword evidence="7" id="KW-1185">Reference proteome</keyword>
<feature type="domain" description="FAD-binding oxidoreductase/transferase type 4 C-terminal" evidence="4">
    <location>
        <begin position="2"/>
        <end position="35"/>
    </location>
</feature>
<dbReference type="InterPro" id="IPR004113">
    <property type="entry name" value="FAD-bd_oxidored_4_C"/>
</dbReference>
<dbReference type="GO" id="GO:0003824">
    <property type="term" value="F:catalytic activity"/>
    <property type="evidence" value="ECO:0007669"/>
    <property type="project" value="InterPro"/>
</dbReference>
<dbReference type="SUPFAM" id="SSF55103">
    <property type="entry name" value="FAD-linked oxidases, C-terminal domain"/>
    <property type="match status" value="1"/>
</dbReference>
<protein>
    <submittedName>
        <fullName evidence="5">FAD-binding oxidoreductase</fullName>
    </submittedName>
</protein>
<keyword evidence="2" id="KW-0285">Flavoprotein</keyword>
<evidence type="ECO:0000256" key="3">
    <source>
        <dbReference type="ARBA" id="ARBA00022827"/>
    </source>
</evidence>
<evidence type="ECO:0000313" key="6">
    <source>
        <dbReference type="EMBL" id="TNM61888.1"/>
    </source>
</evidence>
<dbReference type="RefSeq" id="WP_139678335.1">
    <property type="nucleotide sequence ID" value="NZ_VDMN01000005.1"/>
</dbReference>
<dbReference type="Gene3D" id="1.10.45.10">
    <property type="entry name" value="Vanillyl-alcohol Oxidase, Chain A, domain 4"/>
    <property type="match status" value="1"/>
</dbReference>
<feature type="non-terminal residue" evidence="5">
    <location>
        <position position="1"/>
    </location>
</feature>
<gene>
    <name evidence="6" type="ORF">FHP24_21810</name>
    <name evidence="5" type="ORF">FHP24_28415</name>
</gene>
<evidence type="ECO:0000256" key="2">
    <source>
        <dbReference type="ARBA" id="ARBA00022630"/>
    </source>
</evidence>
<dbReference type="InterPro" id="IPR016171">
    <property type="entry name" value="Vanillyl_alc_oxidase_C-sub2"/>
</dbReference>
<dbReference type="Pfam" id="PF02913">
    <property type="entry name" value="FAD-oxidase_C"/>
    <property type="match status" value="1"/>
</dbReference>
<dbReference type="GO" id="GO:0050660">
    <property type="term" value="F:flavin adenine dinucleotide binding"/>
    <property type="evidence" value="ECO:0007669"/>
    <property type="project" value="InterPro"/>
</dbReference>
<evidence type="ECO:0000313" key="7">
    <source>
        <dbReference type="Proteomes" id="UP000311605"/>
    </source>
</evidence>
<proteinExistence type="predicted"/>
<sequence>GKIDYLRTEHGDAVDLMIVIKNAIDPKGIMNPGKVLPS</sequence>
<dbReference type="OrthoDB" id="9811557at2"/>
<reference evidence="5 7" key="1">
    <citation type="submission" date="2019-06" db="EMBL/GenBank/DDBJ databases">
        <title>The draft genome of Rhizobium smilacinae PTYR-5.</title>
        <authorList>
            <person name="Liu L."/>
            <person name="Li L."/>
            <person name="Zhang X."/>
        </authorList>
    </citation>
    <scope>NUCLEOTIDE SEQUENCE [LARGE SCALE GENOMIC DNA]</scope>
    <source>
        <strain evidence="5 7">PTYR-5</strain>
    </source>
</reference>
<dbReference type="EMBL" id="VDMN01000015">
    <property type="protein sequence ID" value="TNM59538.1"/>
    <property type="molecule type" value="Genomic_DNA"/>
</dbReference>
<evidence type="ECO:0000256" key="1">
    <source>
        <dbReference type="ARBA" id="ARBA00001974"/>
    </source>
</evidence>
<organism evidence="5 7">
    <name type="scientific">Aliirhizobium smilacinae</name>
    <dbReference type="NCBI Taxonomy" id="1395944"/>
    <lineage>
        <taxon>Bacteria</taxon>
        <taxon>Pseudomonadati</taxon>
        <taxon>Pseudomonadota</taxon>
        <taxon>Alphaproteobacteria</taxon>
        <taxon>Hyphomicrobiales</taxon>
        <taxon>Rhizobiaceae</taxon>
        <taxon>Aliirhizobium</taxon>
    </lineage>
</organism>
<evidence type="ECO:0000313" key="5">
    <source>
        <dbReference type="EMBL" id="TNM59538.1"/>
    </source>
</evidence>
<keyword evidence="3" id="KW-0274">FAD</keyword>
<name>A0A5C4X866_9HYPH</name>
<dbReference type="EMBL" id="VDMN01000005">
    <property type="protein sequence ID" value="TNM61888.1"/>
    <property type="molecule type" value="Genomic_DNA"/>
</dbReference>
<comment type="cofactor">
    <cofactor evidence="1">
        <name>FAD</name>
        <dbReference type="ChEBI" id="CHEBI:57692"/>
    </cofactor>
</comment>
<dbReference type="InterPro" id="IPR016164">
    <property type="entry name" value="FAD-linked_Oxase-like_C"/>
</dbReference>
<accession>A0A5C4X866</accession>
<dbReference type="FunFam" id="1.10.45.10:FF:000001">
    <property type="entry name" value="D-lactate dehydrogenase mitochondrial"/>
    <property type="match status" value="1"/>
</dbReference>
<dbReference type="Proteomes" id="UP000311605">
    <property type="component" value="Unassembled WGS sequence"/>
</dbReference>
<dbReference type="AlphaFoldDB" id="A0A5C4X866"/>